<comment type="caution">
    <text evidence="1">The sequence shown here is derived from an EMBL/GenBank/DDBJ whole genome shotgun (WGS) entry which is preliminary data.</text>
</comment>
<reference evidence="1" key="1">
    <citation type="submission" date="2021-01" db="EMBL/GenBank/DDBJ databases">
        <authorList>
            <consortium name="Genoscope - CEA"/>
            <person name="William W."/>
        </authorList>
    </citation>
    <scope>NUCLEOTIDE SEQUENCE</scope>
</reference>
<protein>
    <submittedName>
        <fullName evidence="1">Uncharacterized protein</fullName>
    </submittedName>
</protein>
<sequence>MLTYVNENPKFAETLKQLVECGKDRVIRWPEIAKVLENMFSITISKPCLLKPAYQSIISPNVELDKQQHRLLVITVIKHSALIKQALPDFQKKSGIQQSNLIKKVLKQNVSFLQNSYRNRNLSICVEESEYRKRLVRIPGSAISRVLQCKVLPSDDYFTNKLKYMSEQLSILLMISIDYDGEDITALYQTVTQKMKKKNFHLLLNCISFMFDLKFISQGQIIRDDQLMPDYWLQPTIKENQKLYVYNYFFEDDNCQKYKMYSDAVDVQQEMEYKVFLNINPISQPKQQQFLKKNVKLKTVRGRITVNDKKYPSERTIIFAEPEEESEEEFYDIKFGRKQNCI</sequence>
<keyword evidence="2" id="KW-1185">Reference proteome</keyword>
<evidence type="ECO:0000313" key="1">
    <source>
        <dbReference type="EMBL" id="CAD8161493.1"/>
    </source>
</evidence>
<dbReference type="EMBL" id="CAJJDO010000036">
    <property type="protein sequence ID" value="CAD8161493.1"/>
    <property type="molecule type" value="Genomic_DNA"/>
</dbReference>
<proteinExistence type="predicted"/>
<dbReference type="Proteomes" id="UP000689195">
    <property type="component" value="Unassembled WGS sequence"/>
</dbReference>
<dbReference type="AlphaFoldDB" id="A0A8S1UC02"/>
<gene>
    <name evidence="1" type="ORF">PPENT_87.1.T0360214</name>
</gene>
<accession>A0A8S1UC02</accession>
<name>A0A8S1UC02_9CILI</name>
<dbReference type="OrthoDB" id="288610at2759"/>
<evidence type="ECO:0000313" key="2">
    <source>
        <dbReference type="Proteomes" id="UP000689195"/>
    </source>
</evidence>
<organism evidence="1 2">
    <name type="scientific">Paramecium pentaurelia</name>
    <dbReference type="NCBI Taxonomy" id="43138"/>
    <lineage>
        <taxon>Eukaryota</taxon>
        <taxon>Sar</taxon>
        <taxon>Alveolata</taxon>
        <taxon>Ciliophora</taxon>
        <taxon>Intramacronucleata</taxon>
        <taxon>Oligohymenophorea</taxon>
        <taxon>Peniculida</taxon>
        <taxon>Parameciidae</taxon>
        <taxon>Paramecium</taxon>
    </lineage>
</organism>